<dbReference type="PANTHER" id="PTHR43214:SF41">
    <property type="entry name" value="NITRATE_NITRITE RESPONSE REGULATOR PROTEIN NARP"/>
    <property type="match status" value="1"/>
</dbReference>
<dbReference type="Pfam" id="PF00072">
    <property type="entry name" value="Response_reg"/>
    <property type="match status" value="1"/>
</dbReference>
<dbReference type="Pfam" id="PF00196">
    <property type="entry name" value="GerE"/>
    <property type="match status" value="1"/>
</dbReference>
<dbReference type="Proteomes" id="UP000532440">
    <property type="component" value="Unassembled WGS sequence"/>
</dbReference>
<dbReference type="AlphaFoldDB" id="A0A7W8HH63"/>
<dbReference type="CDD" id="cd06170">
    <property type="entry name" value="LuxR_C_like"/>
    <property type="match status" value="1"/>
</dbReference>
<evidence type="ECO:0000313" key="9">
    <source>
        <dbReference type="Proteomes" id="UP000532440"/>
    </source>
</evidence>
<evidence type="ECO:0000256" key="3">
    <source>
        <dbReference type="ARBA" id="ARBA00023125"/>
    </source>
</evidence>
<dbReference type="InterPro" id="IPR011006">
    <property type="entry name" value="CheY-like_superfamily"/>
</dbReference>
<dbReference type="EMBL" id="JACHGB010000004">
    <property type="protein sequence ID" value="MBB5271966.1"/>
    <property type="molecule type" value="Genomic_DNA"/>
</dbReference>
<evidence type="ECO:0000259" key="7">
    <source>
        <dbReference type="PROSITE" id="PS50110"/>
    </source>
</evidence>
<dbReference type="PROSITE" id="PS50110">
    <property type="entry name" value="RESPONSE_REGULATORY"/>
    <property type="match status" value="1"/>
</dbReference>
<organism evidence="8 9">
    <name type="scientific">Quisquiliibacterium transsilvanicum</name>
    <dbReference type="NCBI Taxonomy" id="1549638"/>
    <lineage>
        <taxon>Bacteria</taxon>
        <taxon>Pseudomonadati</taxon>
        <taxon>Pseudomonadota</taxon>
        <taxon>Betaproteobacteria</taxon>
        <taxon>Burkholderiales</taxon>
        <taxon>Burkholderiaceae</taxon>
        <taxon>Quisquiliibacterium</taxon>
    </lineage>
</organism>
<accession>A0A7W8HH63</accession>
<reference evidence="8 9" key="1">
    <citation type="submission" date="2020-08" db="EMBL/GenBank/DDBJ databases">
        <title>Genomic Encyclopedia of Type Strains, Phase IV (KMG-IV): sequencing the most valuable type-strain genomes for metagenomic binning, comparative biology and taxonomic classification.</title>
        <authorList>
            <person name="Goeker M."/>
        </authorList>
    </citation>
    <scope>NUCLEOTIDE SEQUENCE [LARGE SCALE GENOMIC DNA]</scope>
    <source>
        <strain evidence="8 9">DSM 29781</strain>
    </source>
</reference>
<evidence type="ECO:0000259" key="6">
    <source>
        <dbReference type="PROSITE" id="PS50043"/>
    </source>
</evidence>
<keyword evidence="4" id="KW-0804">Transcription</keyword>
<evidence type="ECO:0000256" key="2">
    <source>
        <dbReference type="ARBA" id="ARBA00023015"/>
    </source>
</evidence>
<evidence type="ECO:0000256" key="1">
    <source>
        <dbReference type="ARBA" id="ARBA00022553"/>
    </source>
</evidence>
<dbReference type="PRINTS" id="PR00038">
    <property type="entry name" value="HTHLUXR"/>
</dbReference>
<keyword evidence="3 8" id="KW-0238">DNA-binding</keyword>
<comment type="caution">
    <text evidence="8">The sequence shown here is derived from an EMBL/GenBank/DDBJ whole genome shotgun (WGS) entry which is preliminary data.</text>
</comment>
<proteinExistence type="predicted"/>
<keyword evidence="1 5" id="KW-0597">Phosphoprotein</keyword>
<dbReference type="GO" id="GO:0000160">
    <property type="term" value="P:phosphorelay signal transduction system"/>
    <property type="evidence" value="ECO:0007669"/>
    <property type="project" value="InterPro"/>
</dbReference>
<dbReference type="RefSeq" id="WP_183966923.1">
    <property type="nucleotide sequence ID" value="NZ_BAABEW010000023.1"/>
</dbReference>
<dbReference type="InterPro" id="IPR000792">
    <property type="entry name" value="Tscrpt_reg_LuxR_C"/>
</dbReference>
<dbReference type="Gene3D" id="3.40.50.2300">
    <property type="match status" value="1"/>
</dbReference>
<dbReference type="PANTHER" id="PTHR43214">
    <property type="entry name" value="TWO-COMPONENT RESPONSE REGULATOR"/>
    <property type="match status" value="1"/>
</dbReference>
<sequence>MSAADRLALVVEDHAAVRSGLAGALELAFDGIEVGQASSVAEGREWLLRLRRDPPRQAAFRIALIDLGLPDGSGVELVRQVADEFPQALPVVATIYDDDLHLFPAIEAGAQGYLLKEQDQETLVRHLRRIDEGLPPLSPSIARRMLAHLRQRSAPLVARAPETALTPRETEVLSCIGRGLRVGETAGVLGLAEQTVAGYVKTLYRKLNISSRAEAALEAARRGLV</sequence>
<evidence type="ECO:0000256" key="5">
    <source>
        <dbReference type="PROSITE-ProRule" id="PRU00169"/>
    </source>
</evidence>
<dbReference type="SMART" id="SM00421">
    <property type="entry name" value="HTH_LUXR"/>
    <property type="match status" value="1"/>
</dbReference>
<feature type="domain" description="Response regulatory" evidence="7">
    <location>
        <begin position="7"/>
        <end position="131"/>
    </location>
</feature>
<dbReference type="GO" id="GO:0003677">
    <property type="term" value="F:DNA binding"/>
    <property type="evidence" value="ECO:0007669"/>
    <property type="project" value="UniProtKB-KW"/>
</dbReference>
<dbReference type="GO" id="GO:0006355">
    <property type="term" value="P:regulation of DNA-templated transcription"/>
    <property type="evidence" value="ECO:0007669"/>
    <property type="project" value="InterPro"/>
</dbReference>
<evidence type="ECO:0000313" key="8">
    <source>
        <dbReference type="EMBL" id="MBB5271966.1"/>
    </source>
</evidence>
<keyword evidence="2" id="KW-0805">Transcription regulation</keyword>
<dbReference type="InterPro" id="IPR016032">
    <property type="entry name" value="Sig_transdc_resp-reg_C-effctor"/>
</dbReference>
<dbReference type="InterPro" id="IPR058245">
    <property type="entry name" value="NreC/VraR/RcsB-like_REC"/>
</dbReference>
<dbReference type="SUPFAM" id="SSF46894">
    <property type="entry name" value="C-terminal effector domain of the bipartite response regulators"/>
    <property type="match status" value="1"/>
</dbReference>
<keyword evidence="9" id="KW-1185">Reference proteome</keyword>
<dbReference type="InterPro" id="IPR001789">
    <property type="entry name" value="Sig_transdc_resp-reg_receiver"/>
</dbReference>
<dbReference type="SMART" id="SM00448">
    <property type="entry name" value="REC"/>
    <property type="match status" value="1"/>
</dbReference>
<dbReference type="CDD" id="cd17535">
    <property type="entry name" value="REC_NarL-like"/>
    <property type="match status" value="1"/>
</dbReference>
<name>A0A7W8HH63_9BURK</name>
<dbReference type="InterPro" id="IPR039420">
    <property type="entry name" value="WalR-like"/>
</dbReference>
<dbReference type="PROSITE" id="PS50043">
    <property type="entry name" value="HTH_LUXR_2"/>
    <property type="match status" value="1"/>
</dbReference>
<feature type="modified residue" description="4-aspartylphosphate" evidence="5">
    <location>
        <position position="66"/>
    </location>
</feature>
<gene>
    <name evidence="8" type="ORF">HNQ70_001980</name>
</gene>
<protein>
    <submittedName>
        <fullName evidence="8">DNA-binding NarL/FixJ family response regulator</fullName>
    </submittedName>
</protein>
<feature type="domain" description="HTH luxR-type" evidence="6">
    <location>
        <begin position="158"/>
        <end position="223"/>
    </location>
</feature>
<evidence type="ECO:0000256" key="4">
    <source>
        <dbReference type="ARBA" id="ARBA00023163"/>
    </source>
</evidence>
<dbReference type="SUPFAM" id="SSF52172">
    <property type="entry name" value="CheY-like"/>
    <property type="match status" value="1"/>
</dbReference>